<accession>K3WJM5</accession>
<evidence type="ECO:0000313" key="3">
    <source>
        <dbReference type="Proteomes" id="UP000019132"/>
    </source>
</evidence>
<feature type="domain" description="F-box" evidence="1">
    <location>
        <begin position="2"/>
        <end position="48"/>
    </location>
</feature>
<dbReference type="SUPFAM" id="SSF81383">
    <property type="entry name" value="F-box domain"/>
    <property type="match status" value="1"/>
</dbReference>
<reference evidence="2" key="3">
    <citation type="submission" date="2015-02" db="UniProtKB">
        <authorList>
            <consortium name="EnsemblProtists"/>
        </authorList>
    </citation>
    <scope>IDENTIFICATION</scope>
    <source>
        <strain evidence="2">DAOM BR144</strain>
    </source>
</reference>
<dbReference type="Gene3D" id="1.20.1280.50">
    <property type="match status" value="1"/>
</dbReference>
<reference evidence="3" key="2">
    <citation type="submission" date="2010-04" db="EMBL/GenBank/DDBJ databases">
        <authorList>
            <person name="Buell R."/>
            <person name="Hamilton J."/>
            <person name="Hostetler J."/>
        </authorList>
    </citation>
    <scope>NUCLEOTIDE SEQUENCE [LARGE SCALE GENOMIC DNA]</scope>
    <source>
        <strain evidence="3">DAOM:BR144</strain>
    </source>
</reference>
<dbReference type="InterPro" id="IPR001810">
    <property type="entry name" value="F-box_dom"/>
</dbReference>
<dbReference type="Proteomes" id="UP000019132">
    <property type="component" value="Unassembled WGS sequence"/>
</dbReference>
<dbReference type="HOGENOM" id="CLU_1682570_0_0_1"/>
<evidence type="ECO:0000259" key="1">
    <source>
        <dbReference type="PROSITE" id="PS50181"/>
    </source>
</evidence>
<dbReference type="InParanoid" id="K3WJM5"/>
<dbReference type="EnsemblProtists" id="PYU1_T005167">
    <property type="protein sequence ID" value="PYU1_T005167"/>
    <property type="gene ID" value="PYU1_G005156"/>
</dbReference>
<protein>
    <recommendedName>
        <fullName evidence="1">F-box domain-containing protein</fullName>
    </recommendedName>
</protein>
<keyword evidence="3" id="KW-1185">Reference proteome</keyword>
<organism evidence="2 3">
    <name type="scientific">Globisporangium ultimum (strain ATCC 200006 / CBS 805.95 / DAOM BR144)</name>
    <name type="common">Pythium ultimum</name>
    <dbReference type="NCBI Taxonomy" id="431595"/>
    <lineage>
        <taxon>Eukaryota</taxon>
        <taxon>Sar</taxon>
        <taxon>Stramenopiles</taxon>
        <taxon>Oomycota</taxon>
        <taxon>Peronosporomycetes</taxon>
        <taxon>Pythiales</taxon>
        <taxon>Pythiaceae</taxon>
        <taxon>Globisporangium</taxon>
    </lineage>
</organism>
<proteinExistence type="predicted"/>
<evidence type="ECO:0000313" key="2">
    <source>
        <dbReference type="EnsemblProtists" id="PYU1_T005167"/>
    </source>
</evidence>
<sequence>MGAELSKLSEPVLHRVYNFLQAPDFCRVTQANKVLNHMADNPSLWREFLRQDFPAVIESASVPSNEKTRYIAEYKEKARRKRVYEEMIQQDFAWLMQEDRLRRGGGVYPFRPGPPGLVLPPPPFRPIIPGMDSRRDRWGFGDSDLLPFDPRGSFLDM</sequence>
<dbReference type="eggNOG" id="ENOG502S7M8">
    <property type="taxonomic scope" value="Eukaryota"/>
</dbReference>
<dbReference type="AlphaFoldDB" id="K3WJM5"/>
<dbReference type="PROSITE" id="PS50181">
    <property type="entry name" value="FBOX"/>
    <property type="match status" value="1"/>
</dbReference>
<dbReference type="InterPro" id="IPR036047">
    <property type="entry name" value="F-box-like_dom_sf"/>
</dbReference>
<name>K3WJM5_GLOUD</name>
<reference evidence="3" key="1">
    <citation type="journal article" date="2010" name="Genome Biol.">
        <title>Genome sequence of the necrotrophic plant pathogen Pythium ultimum reveals original pathogenicity mechanisms and effector repertoire.</title>
        <authorList>
            <person name="Levesque C.A."/>
            <person name="Brouwer H."/>
            <person name="Cano L."/>
            <person name="Hamilton J.P."/>
            <person name="Holt C."/>
            <person name="Huitema E."/>
            <person name="Raffaele S."/>
            <person name="Robideau G.P."/>
            <person name="Thines M."/>
            <person name="Win J."/>
            <person name="Zerillo M.M."/>
            <person name="Beakes G.W."/>
            <person name="Boore J.L."/>
            <person name="Busam D."/>
            <person name="Dumas B."/>
            <person name="Ferriera S."/>
            <person name="Fuerstenberg S.I."/>
            <person name="Gachon C.M."/>
            <person name="Gaulin E."/>
            <person name="Govers F."/>
            <person name="Grenville-Briggs L."/>
            <person name="Horner N."/>
            <person name="Hostetler J."/>
            <person name="Jiang R.H."/>
            <person name="Johnson J."/>
            <person name="Krajaejun T."/>
            <person name="Lin H."/>
            <person name="Meijer H.J."/>
            <person name="Moore B."/>
            <person name="Morris P."/>
            <person name="Phuntmart V."/>
            <person name="Puiu D."/>
            <person name="Shetty J."/>
            <person name="Stajich J.E."/>
            <person name="Tripathy S."/>
            <person name="Wawra S."/>
            <person name="van West P."/>
            <person name="Whitty B.R."/>
            <person name="Coutinho P.M."/>
            <person name="Henrissat B."/>
            <person name="Martin F."/>
            <person name="Thomas P.D."/>
            <person name="Tyler B.M."/>
            <person name="De Vries R.P."/>
            <person name="Kamoun S."/>
            <person name="Yandell M."/>
            <person name="Tisserat N."/>
            <person name="Buell C.R."/>
        </authorList>
    </citation>
    <scope>NUCLEOTIDE SEQUENCE</scope>
    <source>
        <strain evidence="3">DAOM:BR144</strain>
    </source>
</reference>
<dbReference type="EMBL" id="GL376564">
    <property type="status" value="NOT_ANNOTATED_CDS"/>
    <property type="molecule type" value="Genomic_DNA"/>
</dbReference>
<dbReference type="VEuPathDB" id="FungiDB:PYU1_G005156"/>